<proteinExistence type="predicted"/>
<dbReference type="InterPro" id="IPR027417">
    <property type="entry name" value="P-loop_NTPase"/>
</dbReference>
<dbReference type="eggNOG" id="COG0470">
    <property type="taxonomic scope" value="Bacteria"/>
</dbReference>
<dbReference type="AlphaFoldDB" id="E3CZ95"/>
<dbReference type="Gene3D" id="3.40.50.300">
    <property type="entry name" value="P-loop containing nucleotide triphosphate hydrolases"/>
    <property type="match status" value="1"/>
</dbReference>
<dbReference type="EMBL" id="CM001022">
    <property type="protein sequence ID" value="EFQ23766.1"/>
    <property type="molecule type" value="Genomic_DNA"/>
</dbReference>
<evidence type="ECO:0008006" key="3">
    <source>
        <dbReference type="Google" id="ProtNLM"/>
    </source>
</evidence>
<protein>
    <recommendedName>
        <fullName evidence="3">DNA polymerase III subunit delta</fullName>
    </recommendedName>
</protein>
<name>E3CZ95_9BACT</name>
<accession>E3CZ95</accession>
<dbReference type="STRING" id="584708.Apau_1345"/>
<dbReference type="OrthoDB" id="9810148at2"/>
<evidence type="ECO:0000313" key="1">
    <source>
        <dbReference type="EMBL" id="EFQ23766.1"/>
    </source>
</evidence>
<keyword evidence="2" id="KW-1185">Reference proteome</keyword>
<organism evidence="1 2">
    <name type="scientific">Aminomonas paucivorans DSM 12260</name>
    <dbReference type="NCBI Taxonomy" id="584708"/>
    <lineage>
        <taxon>Bacteria</taxon>
        <taxon>Thermotogati</taxon>
        <taxon>Synergistota</taxon>
        <taxon>Synergistia</taxon>
        <taxon>Synergistales</taxon>
        <taxon>Synergistaceae</taxon>
        <taxon>Aminomonas</taxon>
    </lineage>
</organism>
<dbReference type="HOGENOM" id="CLU_1092566_0_0_0"/>
<dbReference type="SUPFAM" id="SSF52540">
    <property type="entry name" value="P-loop containing nucleoside triphosphate hydrolases"/>
    <property type="match status" value="1"/>
</dbReference>
<dbReference type="PaxDb" id="584708-Apau_1345"/>
<dbReference type="Pfam" id="PF13177">
    <property type="entry name" value="DNA_pol3_delta2"/>
    <property type="match status" value="1"/>
</dbReference>
<sequence length="258" mass="28011">MPDLDALLKASPDWARLDRRIAGKNLPQTLGCFLPATHWESFLGRVAARVLAGEEAVAAFSEGEAAHPDLLRYGTPDQPPGIEQCRPLGGDLSLAPVTASFRLGVVFCADRLSLPAANSLLKVAEEPPEHGRLLLLAERDALIPTLRSRLTPFFFSAPEEIPAAPYPDSEEAWLAFLERHSAPESNRRSASADLREELQAWTRYCLEKGAYSQADTLNHLSEILSGIPLASSMATDLVALTLGEGLQLDSFFGPVREA</sequence>
<dbReference type="RefSeq" id="WP_006300969.1">
    <property type="nucleotide sequence ID" value="NZ_CM001022.1"/>
</dbReference>
<reference evidence="1 2" key="1">
    <citation type="journal article" date="2010" name="Stand. Genomic Sci.">
        <title>Non-contiguous finished genome sequence of Aminomonas paucivorans type strain (GLU-3).</title>
        <authorList>
            <person name="Pitluck S."/>
            <person name="Yasawong M."/>
            <person name="Held B."/>
            <person name="Lapidus A."/>
            <person name="Nolan M."/>
            <person name="Copeland A."/>
            <person name="Lucas S."/>
            <person name="Del Rio T.G."/>
            <person name="Tice H."/>
            <person name="Cheng J.F."/>
            <person name="Chertkov O."/>
            <person name="Goodwin L."/>
            <person name="Tapia R."/>
            <person name="Han C."/>
            <person name="Liolios K."/>
            <person name="Ivanova N."/>
            <person name="Mavromatis K."/>
            <person name="Ovchinnikova G."/>
            <person name="Pati A."/>
            <person name="Chen A."/>
            <person name="Palaniappan K."/>
            <person name="Land M."/>
            <person name="Hauser L."/>
            <person name="Chang Y.J."/>
            <person name="Jeffries C.D."/>
            <person name="Pukall R."/>
            <person name="Spring S."/>
            <person name="Rohde M."/>
            <person name="Sikorski J."/>
            <person name="Goker M."/>
            <person name="Woyke T."/>
            <person name="Bristow J."/>
            <person name="Eisen J.A."/>
            <person name="Markowitz V."/>
            <person name="Hugenholtz P."/>
            <person name="Kyrpides N.C."/>
            <person name="Klenk H.P."/>
        </authorList>
    </citation>
    <scope>NUCLEOTIDE SEQUENCE [LARGE SCALE GENOMIC DNA]</scope>
    <source>
        <strain evidence="1 2">DSM 12260</strain>
    </source>
</reference>
<dbReference type="Proteomes" id="UP000005096">
    <property type="component" value="Chromosome"/>
</dbReference>
<evidence type="ECO:0000313" key="2">
    <source>
        <dbReference type="Proteomes" id="UP000005096"/>
    </source>
</evidence>
<gene>
    <name evidence="1" type="ORF">Apau_1345</name>
</gene>